<feature type="transmembrane region" description="Helical" evidence="2">
    <location>
        <begin position="90"/>
        <end position="108"/>
    </location>
</feature>
<evidence type="ECO:0000256" key="1">
    <source>
        <dbReference type="SAM" id="MobiDB-lite"/>
    </source>
</evidence>
<comment type="caution">
    <text evidence="3">The sequence shown here is derived from an EMBL/GenBank/DDBJ whole genome shotgun (WGS) entry which is preliminary data.</text>
</comment>
<dbReference type="PANTHER" id="PTHR20992">
    <property type="entry name" value="AT15442P-RELATED"/>
    <property type="match status" value="1"/>
</dbReference>
<reference evidence="4" key="1">
    <citation type="submission" date="2017-09" db="EMBL/GenBank/DDBJ databases">
        <title>Depth-based differentiation of microbial function through sediment-hosted aquifers and enrichment of novel symbionts in the deep terrestrial subsurface.</title>
        <authorList>
            <person name="Probst A.J."/>
            <person name="Ladd B."/>
            <person name="Jarett J.K."/>
            <person name="Geller-Mcgrath D.E."/>
            <person name="Sieber C.M.K."/>
            <person name="Emerson J.B."/>
            <person name="Anantharaman K."/>
            <person name="Thomas B.C."/>
            <person name="Malmstrom R."/>
            <person name="Stieglmeier M."/>
            <person name="Klingl A."/>
            <person name="Woyke T."/>
            <person name="Ryan C.M."/>
            <person name="Banfield J.F."/>
        </authorList>
    </citation>
    <scope>NUCLEOTIDE SEQUENCE [LARGE SCALE GENOMIC DNA]</scope>
</reference>
<feature type="region of interest" description="Disordered" evidence="1">
    <location>
        <begin position="224"/>
        <end position="249"/>
    </location>
</feature>
<keyword evidence="2" id="KW-0472">Membrane</keyword>
<name>A0A2H0UD95_9BACT</name>
<dbReference type="EMBL" id="PFBI01000006">
    <property type="protein sequence ID" value="PIR84394.1"/>
    <property type="molecule type" value="Genomic_DNA"/>
</dbReference>
<protein>
    <submittedName>
        <fullName evidence="3">TIGR00341 family protein</fullName>
    </submittedName>
</protein>
<evidence type="ECO:0000313" key="4">
    <source>
        <dbReference type="Proteomes" id="UP000229344"/>
    </source>
</evidence>
<feature type="transmembrane region" description="Helical" evidence="2">
    <location>
        <begin position="158"/>
        <end position="182"/>
    </location>
</feature>
<keyword evidence="2" id="KW-0812">Transmembrane</keyword>
<evidence type="ECO:0000313" key="3">
    <source>
        <dbReference type="EMBL" id="PIR84394.1"/>
    </source>
</evidence>
<sequence>MNSLLARFQAISDNDKSALVRKLMENGTPNFDFFYLTGLSVIMATLGLLLDSASIIIGSMLIAPLMYPILGVALGLVMSNGKILKRSFSTLLKALGIGLILSCAAAFFFGQEGMYHSFEILNRTEPTYLHLLVAVAAGAAVAFALAQPEWSEAIPGIAISVALIPPLATIGIGIAALDFAIIKGSSVILLLNLLGIIGSAAASFMMMNLYQKQHVAQGAMEKADKKMEQETKAVETMVEKQEERASSNT</sequence>
<keyword evidence="2" id="KW-1133">Transmembrane helix</keyword>
<feature type="transmembrane region" description="Helical" evidence="2">
    <location>
        <begin position="56"/>
        <end position="78"/>
    </location>
</feature>
<proteinExistence type="predicted"/>
<dbReference type="InterPro" id="IPR005240">
    <property type="entry name" value="DUF389"/>
</dbReference>
<dbReference type="AlphaFoldDB" id="A0A2H0UD95"/>
<gene>
    <name evidence="3" type="ORF">COU16_02285</name>
</gene>
<feature type="transmembrane region" description="Helical" evidence="2">
    <location>
        <begin position="188"/>
        <end position="210"/>
    </location>
</feature>
<accession>A0A2H0UD95</accession>
<feature type="transmembrane region" description="Helical" evidence="2">
    <location>
        <begin position="31"/>
        <end position="50"/>
    </location>
</feature>
<dbReference type="PANTHER" id="PTHR20992:SF9">
    <property type="entry name" value="AT15442P-RELATED"/>
    <property type="match status" value="1"/>
</dbReference>
<dbReference type="Pfam" id="PF04087">
    <property type="entry name" value="DUF389"/>
    <property type="match status" value="1"/>
</dbReference>
<organism evidence="3 4">
    <name type="scientific">Candidatus Kaiserbacteria bacterium CG10_big_fil_rev_8_21_14_0_10_47_16</name>
    <dbReference type="NCBI Taxonomy" id="1974608"/>
    <lineage>
        <taxon>Bacteria</taxon>
        <taxon>Candidatus Kaiseribacteriota</taxon>
    </lineage>
</organism>
<dbReference type="NCBIfam" id="TIGR00341">
    <property type="entry name" value="TIGR00341 family protein"/>
    <property type="match status" value="1"/>
</dbReference>
<dbReference type="Proteomes" id="UP000229344">
    <property type="component" value="Unassembled WGS sequence"/>
</dbReference>
<feature type="transmembrane region" description="Helical" evidence="2">
    <location>
        <begin position="128"/>
        <end position="146"/>
    </location>
</feature>
<evidence type="ECO:0000256" key="2">
    <source>
        <dbReference type="SAM" id="Phobius"/>
    </source>
</evidence>